<dbReference type="STRING" id="4999.A0A1Y1UKJ7"/>
<feature type="compositionally biased region" description="Polar residues" evidence="1">
    <location>
        <begin position="26"/>
        <end position="36"/>
    </location>
</feature>
<feature type="compositionally biased region" description="Polar residues" evidence="1">
    <location>
        <begin position="312"/>
        <end position="324"/>
    </location>
</feature>
<sequence length="699" mass="75088">MQRSSSSSGIHTPPSYAHSSLDRAPSPSNSMFSPDTTPKVPPPIYLRSSSPSGVSSAGTLKIHIPAWGVVFVRPPQMLELHPLEAGSQATEPPREDTVLSGSLEVIMKDRKRCQAISIGIQSVCKLWMGPARGWEEDGIFERGVEVLGGDAEGIWLEKGSQTFTFTLLLPATLATTDYHENARISYMLTARVEGIGATSHFGSIFRRGSEPPTIKDDIPFKEDFEAVIARSDKLAMEQQQDPRSRRGSASQNRSRGNSISGSGTPPRLASPRGVLQSLSPASTEYFEDASVSEGSAIAMGDGSPSLTGLYHRSQSSDIQRTTSRGDTRSILSFAGSDSGQKSEKQGWLKGDLQSSRAVAVHANPNNVDGVTVLDVRKEGFVHGLGSWRIGITSDSFSVSAVMLFSITIPSPSPKATIFFLRLLLNQSYTVISPRTPNDEPFIAEPARNFVLYQIGRPHKGGERCPPHTVEALWRGPEVTGDGPAGATASSSTAGPNSATIPATLGWRNRAVVRVPNHEKVRPSTYYGTITPIRVKHELAIQVFYSIQGESVAGMPIKGPGELRMMSYRMPVMVPSCTCTVAALSLPTCNNDDLSASEIDIDAPFSAPSTSKKCMCGASFAELGEAAMRKMNQQDREDLDADMNGFRISDGQDDSNGGLAGSFAMSREGSMKEDGERRSIAQTENRRGSANLGSNWGPSS</sequence>
<evidence type="ECO:0000256" key="1">
    <source>
        <dbReference type="SAM" id="MobiDB-lite"/>
    </source>
</evidence>
<dbReference type="GeneID" id="33555079"/>
<keyword evidence="3" id="KW-1185">Reference proteome</keyword>
<feature type="compositionally biased region" description="Low complexity" evidence="1">
    <location>
        <begin position="250"/>
        <end position="263"/>
    </location>
</feature>
<feature type="compositionally biased region" description="Basic and acidic residues" evidence="1">
    <location>
        <begin position="234"/>
        <end position="244"/>
    </location>
</feature>
<name>A0A1Y1UKJ7_9TREE</name>
<organism evidence="2 3">
    <name type="scientific">Kockovaella imperatae</name>
    <dbReference type="NCBI Taxonomy" id="4999"/>
    <lineage>
        <taxon>Eukaryota</taxon>
        <taxon>Fungi</taxon>
        <taxon>Dikarya</taxon>
        <taxon>Basidiomycota</taxon>
        <taxon>Agaricomycotina</taxon>
        <taxon>Tremellomycetes</taxon>
        <taxon>Tremellales</taxon>
        <taxon>Cuniculitremaceae</taxon>
        <taxon>Kockovaella</taxon>
    </lineage>
</organism>
<feature type="region of interest" description="Disordered" evidence="1">
    <location>
        <begin position="234"/>
        <end position="273"/>
    </location>
</feature>
<comment type="caution">
    <text evidence="2">The sequence shown here is derived from an EMBL/GenBank/DDBJ whole genome shotgun (WGS) entry which is preliminary data.</text>
</comment>
<proteinExistence type="predicted"/>
<feature type="region of interest" description="Disordered" evidence="1">
    <location>
        <begin position="1"/>
        <end position="48"/>
    </location>
</feature>
<protein>
    <submittedName>
        <fullName evidence="2">Uncharacterized protein</fullName>
    </submittedName>
</protein>
<evidence type="ECO:0000313" key="3">
    <source>
        <dbReference type="Proteomes" id="UP000193218"/>
    </source>
</evidence>
<dbReference type="RefSeq" id="XP_021872493.1">
    <property type="nucleotide sequence ID" value="XM_022013271.1"/>
</dbReference>
<dbReference type="InParanoid" id="A0A1Y1UKJ7"/>
<dbReference type="EMBL" id="NBSH01000004">
    <property type="protein sequence ID" value="ORX38571.1"/>
    <property type="molecule type" value="Genomic_DNA"/>
</dbReference>
<feature type="compositionally biased region" description="Basic and acidic residues" evidence="1">
    <location>
        <begin position="668"/>
        <end position="686"/>
    </location>
</feature>
<feature type="region of interest" description="Disordered" evidence="1">
    <location>
        <begin position="642"/>
        <end position="699"/>
    </location>
</feature>
<reference evidence="2 3" key="1">
    <citation type="submission" date="2017-03" db="EMBL/GenBank/DDBJ databases">
        <title>Widespread Adenine N6-methylation of Active Genes in Fungi.</title>
        <authorList>
            <consortium name="DOE Joint Genome Institute"/>
            <person name="Mondo S.J."/>
            <person name="Dannebaum R.O."/>
            <person name="Kuo R.C."/>
            <person name="Louie K.B."/>
            <person name="Bewick A.J."/>
            <person name="Labutti K."/>
            <person name="Haridas S."/>
            <person name="Kuo A."/>
            <person name="Salamov A."/>
            <person name="Ahrendt S.R."/>
            <person name="Lau R."/>
            <person name="Bowen B.P."/>
            <person name="Lipzen A."/>
            <person name="Sullivan W."/>
            <person name="Andreopoulos W.B."/>
            <person name="Clum A."/>
            <person name="Lindquist E."/>
            <person name="Daum C."/>
            <person name="Northen T.R."/>
            <person name="Ramamoorthy G."/>
            <person name="Schmitz R.J."/>
            <person name="Gryganskyi A."/>
            <person name="Culley D."/>
            <person name="Magnuson J."/>
            <person name="James T.Y."/>
            <person name="O'Malley M.A."/>
            <person name="Stajich J.E."/>
            <person name="Spatafora J.W."/>
            <person name="Visel A."/>
            <person name="Grigoriev I.V."/>
        </authorList>
    </citation>
    <scope>NUCLEOTIDE SEQUENCE [LARGE SCALE GENOMIC DNA]</scope>
    <source>
        <strain evidence="2 3">NRRL Y-17943</strain>
    </source>
</reference>
<feature type="region of interest" description="Disordered" evidence="1">
    <location>
        <begin position="307"/>
        <end position="344"/>
    </location>
</feature>
<accession>A0A1Y1UKJ7</accession>
<evidence type="ECO:0000313" key="2">
    <source>
        <dbReference type="EMBL" id="ORX38571.1"/>
    </source>
</evidence>
<dbReference type="OrthoDB" id="3345971at2759"/>
<feature type="compositionally biased region" description="Polar residues" evidence="1">
    <location>
        <begin position="690"/>
        <end position="699"/>
    </location>
</feature>
<gene>
    <name evidence="2" type="ORF">BD324DRAFT_577633</name>
</gene>
<feature type="compositionally biased region" description="Low complexity" evidence="1">
    <location>
        <begin position="479"/>
        <end position="499"/>
    </location>
</feature>
<dbReference type="Proteomes" id="UP000193218">
    <property type="component" value="Unassembled WGS sequence"/>
</dbReference>
<feature type="region of interest" description="Disordered" evidence="1">
    <location>
        <begin position="475"/>
        <end position="499"/>
    </location>
</feature>
<dbReference type="AlphaFoldDB" id="A0A1Y1UKJ7"/>